<reference evidence="4 5" key="1">
    <citation type="submission" date="2018-03" db="EMBL/GenBank/DDBJ databases">
        <title>Genomic Encyclopedia of Archaeal and Bacterial Type Strains, Phase II (KMG-II): from individual species to whole genera.</title>
        <authorList>
            <person name="Goeker M."/>
        </authorList>
    </citation>
    <scope>NUCLEOTIDE SEQUENCE [LARGE SCALE GENOMIC DNA]</scope>
    <source>
        <strain evidence="4 5">DSM 19711</strain>
    </source>
</reference>
<keyword evidence="5" id="KW-1185">Reference proteome</keyword>
<organism evidence="4 5">
    <name type="scientific">Kineococcus rhizosphaerae</name>
    <dbReference type="NCBI Taxonomy" id="559628"/>
    <lineage>
        <taxon>Bacteria</taxon>
        <taxon>Bacillati</taxon>
        <taxon>Actinomycetota</taxon>
        <taxon>Actinomycetes</taxon>
        <taxon>Kineosporiales</taxon>
        <taxon>Kineosporiaceae</taxon>
        <taxon>Kineococcus</taxon>
    </lineage>
</organism>
<feature type="region of interest" description="Disordered" evidence="3">
    <location>
        <begin position="202"/>
        <end position="226"/>
    </location>
</feature>
<sequence length="534" mass="56491">MCDVLPTGRSTRPPRRMRAALVSIAVLVAGFLVAGSTSAAQAHSRTWTPPKIKHVWTIVLENKSYEASFTGLNQNSYLWKTLPSYGVLARQYYGTGHFSEDNYLSLVSGQAPSPGPQADCPYYNETGPVQQVADGQYEILNDTQQADGTYNAGSTQPGCVFPKQVQTLFNQFDAQHVSYKGYMQDMGDDTSREAATCGNPLPGPGPAVVDPGAAEGPYASPGSLAAPTTTVDDQYVPKHNPFPWFHSLLDNGDCASHVVPLSKNLLQDLKSEKTTPAFSWISPNNCSDAHDATCKGDNLSGGSNVLTGDRKTPANTQGGLYAADLFLEQVVPAIMRSPAYQDGGLIDVTFDEGFPPYKIYGNSIADKNYTPDAGLGTVTGAASAANNGGTVESQANTAQSVVACCNELPGPNTDQPGDRAFNQDTTPGGGITGSVLISPYVTPGSVTDQPYNHYSWLRSMEDLFGITEGGSDGAGHLGYAGADGLRPFGPDVYNNPKGKVLAPKPSGQGGIYAAVARLDEVQRPVSYQPLDKAQ</sequence>
<gene>
    <name evidence="4" type="ORF">CLV37_107307</name>
</gene>
<dbReference type="Gene3D" id="3.40.720.10">
    <property type="entry name" value="Alkaline Phosphatase, subunit A"/>
    <property type="match status" value="1"/>
</dbReference>
<dbReference type="GO" id="GO:0016788">
    <property type="term" value="F:hydrolase activity, acting on ester bonds"/>
    <property type="evidence" value="ECO:0007669"/>
    <property type="project" value="InterPro"/>
</dbReference>
<dbReference type="AlphaFoldDB" id="A0A2T0R2Z5"/>
<proteinExistence type="predicted"/>
<protein>
    <submittedName>
        <fullName evidence="4">Phosphoesterase family protein</fullName>
    </submittedName>
</protein>
<dbReference type="Pfam" id="PF04185">
    <property type="entry name" value="Phosphoesterase"/>
    <property type="match status" value="2"/>
</dbReference>
<dbReference type="Proteomes" id="UP000238083">
    <property type="component" value="Unassembled WGS sequence"/>
</dbReference>
<dbReference type="GO" id="GO:0009395">
    <property type="term" value="P:phospholipid catabolic process"/>
    <property type="evidence" value="ECO:0007669"/>
    <property type="project" value="TreeGrafter"/>
</dbReference>
<feature type="compositionally biased region" description="Low complexity" evidence="3">
    <location>
        <begin position="206"/>
        <end position="217"/>
    </location>
</feature>
<comment type="caution">
    <text evidence="4">The sequence shown here is derived from an EMBL/GenBank/DDBJ whole genome shotgun (WGS) entry which is preliminary data.</text>
</comment>
<dbReference type="InterPro" id="IPR017850">
    <property type="entry name" value="Alkaline_phosphatase_core_sf"/>
</dbReference>
<keyword evidence="1" id="KW-0378">Hydrolase</keyword>
<dbReference type="InterPro" id="IPR007312">
    <property type="entry name" value="Phosphoesterase"/>
</dbReference>
<accession>A0A2T0R2Z5</accession>
<dbReference type="PANTHER" id="PTHR31956">
    <property type="entry name" value="NON-SPECIFIC PHOSPHOLIPASE C4-RELATED"/>
    <property type="match status" value="1"/>
</dbReference>
<evidence type="ECO:0000256" key="2">
    <source>
        <dbReference type="ARBA" id="ARBA00023026"/>
    </source>
</evidence>
<dbReference type="PANTHER" id="PTHR31956:SF8">
    <property type="entry name" value="ACID PHOSPHATASE PHOA (AFU_ORTHOLOGUE AFUA_1G03570)"/>
    <property type="match status" value="1"/>
</dbReference>
<evidence type="ECO:0000313" key="4">
    <source>
        <dbReference type="EMBL" id="PRY14187.1"/>
    </source>
</evidence>
<name>A0A2T0R2Z5_9ACTN</name>
<keyword evidence="2" id="KW-0843">Virulence</keyword>
<dbReference type="EMBL" id="PVZF01000007">
    <property type="protein sequence ID" value="PRY14187.1"/>
    <property type="molecule type" value="Genomic_DNA"/>
</dbReference>
<evidence type="ECO:0000256" key="1">
    <source>
        <dbReference type="ARBA" id="ARBA00022801"/>
    </source>
</evidence>
<evidence type="ECO:0000256" key="3">
    <source>
        <dbReference type="SAM" id="MobiDB-lite"/>
    </source>
</evidence>
<evidence type="ECO:0000313" key="5">
    <source>
        <dbReference type="Proteomes" id="UP000238083"/>
    </source>
</evidence>